<evidence type="ECO:0000313" key="4">
    <source>
        <dbReference type="EMBL" id="TQD91553.1"/>
    </source>
</evidence>
<dbReference type="SUPFAM" id="SSF51445">
    <property type="entry name" value="(Trans)glycosidases"/>
    <property type="match status" value="1"/>
</dbReference>
<evidence type="ECO:0000256" key="2">
    <source>
        <dbReference type="RuleBase" id="RU003690"/>
    </source>
</evidence>
<evidence type="ECO:0008006" key="6">
    <source>
        <dbReference type="Google" id="ProtNLM"/>
    </source>
</evidence>
<dbReference type="PANTHER" id="PTHR10353">
    <property type="entry name" value="GLYCOSYL HYDROLASE"/>
    <property type="match status" value="1"/>
</dbReference>
<dbReference type="AlphaFoldDB" id="A0A540LYH5"/>
<proteinExistence type="inferred from homology"/>
<evidence type="ECO:0000256" key="1">
    <source>
        <dbReference type="ARBA" id="ARBA00010838"/>
    </source>
</evidence>
<dbReference type="Pfam" id="PF00232">
    <property type="entry name" value="Glyco_hydro_1"/>
    <property type="match status" value="2"/>
</dbReference>
<feature type="signal peptide" evidence="3">
    <location>
        <begin position="1"/>
        <end position="26"/>
    </location>
</feature>
<gene>
    <name evidence="4" type="ORF">C1H46_022848</name>
</gene>
<organism evidence="4 5">
    <name type="scientific">Malus baccata</name>
    <name type="common">Siberian crab apple</name>
    <name type="synonym">Pyrus baccata</name>
    <dbReference type="NCBI Taxonomy" id="106549"/>
    <lineage>
        <taxon>Eukaryota</taxon>
        <taxon>Viridiplantae</taxon>
        <taxon>Streptophyta</taxon>
        <taxon>Embryophyta</taxon>
        <taxon>Tracheophyta</taxon>
        <taxon>Spermatophyta</taxon>
        <taxon>Magnoliopsida</taxon>
        <taxon>eudicotyledons</taxon>
        <taxon>Gunneridae</taxon>
        <taxon>Pentapetalae</taxon>
        <taxon>rosids</taxon>
        <taxon>fabids</taxon>
        <taxon>Rosales</taxon>
        <taxon>Rosaceae</taxon>
        <taxon>Amygdaloideae</taxon>
        <taxon>Maleae</taxon>
        <taxon>Malus</taxon>
    </lineage>
</organism>
<dbReference type="GO" id="GO:0008422">
    <property type="term" value="F:beta-glucosidase activity"/>
    <property type="evidence" value="ECO:0007669"/>
    <property type="project" value="TreeGrafter"/>
</dbReference>
<dbReference type="Gene3D" id="3.20.20.80">
    <property type="entry name" value="Glycosidases"/>
    <property type="match status" value="2"/>
</dbReference>
<evidence type="ECO:0000256" key="3">
    <source>
        <dbReference type="SAM" id="SignalP"/>
    </source>
</evidence>
<dbReference type="PANTHER" id="PTHR10353:SF154">
    <property type="entry name" value="BETA-GLUCOSIDASE 9-RELATED"/>
    <property type="match status" value="1"/>
</dbReference>
<dbReference type="GO" id="GO:0005975">
    <property type="term" value="P:carbohydrate metabolic process"/>
    <property type="evidence" value="ECO:0007669"/>
    <property type="project" value="InterPro"/>
</dbReference>
<dbReference type="Proteomes" id="UP000315295">
    <property type="component" value="Unassembled WGS sequence"/>
</dbReference>
<dbReference type="InterPro" id="IPR017853">
    <property type="entry name" value="GH"/>
</dbReference>
<keyword evidence="3" id="KW-0732">Signal</keyword>
<feature type="chain" id="PRO_5022072120" description="Beta-glucosidase" evidence="3">
    <location>
        <begin position="27"/>
        <end position="254"/>
    </location>
</feature>
<comment type="similarity">
    <text evidence="1 2">Belongs to the glycosyl hydrolase 1 family.</text>
</comment>
<dbReference type="InterPro" id="IPR001360">
    <property type="entry name" value="Glyco_hydro_1"/>
</dbReference>
<reference evidence="4 5" key="1">
    <citation type="journal article" date="2019" name="G3 (Bethesda)">
        <title>Sequencing of a Wild Apple (Malus baccata) Genome Unravels the Differences Between Cultivated and Wild Apple Species Regarding Disease Resistance and Cold Tolerance.</title>
        <authorList>
            <person name="Chen X."/>
        </authorList>
    </citation>
    <scope>NUCLEOTIDE SEQUENCE [LARGE SCALE GENOMIC DNA]</scope>
    <source>
        <strain evidence="5">cv. Shandingzi</strain>
        <tissue evidence="4">Leaves</tissue>
    </source>
</reference>
<dbReference type="STRING" id="106549.A0A540LYH5"/>
<name>A0A540LYH5_MALBA</name>
<protein>
    <recommendedName>
        <fullName evidence="6">Beta-glucosidase</fullName>
    </recommendedName>
</protein>
<accession>A0A540LYH5</accession>
<dbReference type="EMBL" id="VIEB01000415">
    <property type="protein sequence ID" value="TQD91553.1"/>
    <property type="molecule type" value="Genomic_DNA"/>
</dbReference>
<comment type="caution">
    <text evidence="4">The sequence shown here is derived from an EMBL/GenBank/DDBJ whole genome shotgun (WGS) entry which is preliminary data.</text>
</comment>
<keyword evidence="5" id="KW-1185">Reference proteome</keyword>
<sequence>MGNIALGAGVMAIAWLVFTLQVVVNAGDLEKWHDNASNPNPEELAVKRVEFPTYFVFGFSTAATQIEGSAKNSGKGPNVWDNFVEKFPERISDHSNMFIAIDSTLSGGINQEAIDHYNLIDELIKNGITPYVTIFHFDSPQTLQDKYGGPLHHSFVDDFKDYSEMYFKTIGDMVKNWITINEPFIISTFGYVLGFAAPGRCSLHTKFVCSSGNSSTEPYIVSHNLLLAHATIVKLYKEKFQANQGGQIGIRLVG</sequence>
<evidence type="ECO:0000313" key="5">
    <source>
        <dbReference type="Proteomes" id="UP000315295"/>
    </source>
</evidence>